<sequence length="241" mass="27346">MQNECNEEKKIRLQVYLAHCGVASRRSAEQFILNGRVSIDGKIVTELGTKVLGSELICVDGKQVFLEKEKRYVLLNKPEGYVCTLADEKGRPIAASLLKDEYSERLYNIGRLDMLSGGAIIFTNDGDFSAKVEHPSSEIEKEYEVITIFAFPDSVLEKFLRGVRIEGVFYKALAAERISKTEMRIILIEGKNREIRRVLKFFNIKIKKLKRTRIGPVMLGDLPAGKHRPLTEKEIQGLIKT</sequence>
<dbReference type="Gene3D" id="3.30.70.1560">
    <property type="entry name" value="Alpha-L RNA-binding motif"/>
    <property type="match status" value="1"/>
</dbReference>
<keyword evidence="2 4" id="KW-0413">Isomerase</keyword>
<dbReference type="EMBL" id="CP061839">
    <property type="protein sequence ID" value="QOW60545.1"/>
    <property type="molecule type" value="Genomic_DNA"/>
</dbReference>
<dbReference type="InterPro" id="IPR002942">
    <property type="entry name" value="S4_RNA-bd"/>
</dbReference>
<dbReference type="RefSeq" id="WP_194076047.1">
    <property type="nucleotide sequence ID" value="NZ_CP061839.1"/>
</dbReference>
<name>A0A7S7AVT5_9SPIR</name>
<reference evidence="6 7" key="1">
    <citation type="submission" date="2020-09" db="EMBL/GenBank/DDBJ databases">
        <title>Characterization of Treponema spp. from bovine digital dermatitis in Korea.</title>
        <authorList>
            <person name="Espiritu H.M."/>
            <person name="Cho Y.I."/>
            <person name="Mamuad L."/>
        </authorList>
    </citation>
    <scope>NUCLEOTIDE SEQUENCE [LARGE SCALE GENOMIC DNA]</scope>
    <source>
        <strain evidence="6 7">KS1</strain>
    </source>
</reference>
<accession>A0A7S7AVT5</accession>
<protein>
    <recommendedName>
        <fullName evidence="4">Pseudouridine synthase</fullName>
        <ecNumber evidence="4">5.4.99.-</ecNumber>
    </recommendedName>
</protein>
<dbReference type="GO" id="GO:0120159">
    <property type="term" value="F:rRNA pseudouridine synthase activity"/>
    <property type="evidence" value="ECO:0007669"/>
    <property type="project" value="UniProtKB-ARBA"/>
</dbReference>
<dbReference type="Pfam" id="PF01479">
    <property type="entry name" value="S4"/>
    <property type="match status" value="1"/>
</dbReference>
<comment type="similarity">
    <text evidence="1 4">Belongs to the pseudouridine synthase RsuA family.</text>
</comment>
<dbReference type="InterPro" id="IPR050343">
    <property type="entry name" value="RsuA_PseudoU_synthase"/>
</dbReference>
<dbReference type="Pfam" id="PF00849">
    <property type="entry name" value="PseudoU_synth_2"/>
    <property type="match status" value="1"/>
</dbReference>
<dbReference type="PROSITE" id="PS50889">
    <property type="entry name" value="S4"/>
    <property type="match status" value="1"/>
</dbReference>
<dbReference type="Gene3D" id="3.30.70.580">
    <property type="entry name" value="Pseudouridine synthase I, catalytic domain, N-terminal subdomain"/>
    <property type="match status" value="1"/>
</dbReference>
<dbReference type="AlphaFoldDB" id="A0A7S7AVT5"/>
<dbReference type="CDD" id="cd00165">
    <property type="entry name" value="S4"/>
    <property type="match status" value="1"/>
</dbReference>
<evidence type="ECO:0000256" key="1">
    <source>
        <dbReference type="ARBA" id="ARBA00008348"/>
    </source>
</evidence>
<dbReference type="NCBIfam" id="TIGR00093">
    <property type="entry name" value="pseudouridine synthase"/>
    <property type="match status" value="1"/>
</dbReference>
<keyword evidence="3" id="KW-0694">RNA-binding</keyword>
<dbReference type="InterPro" id="IPR000748">
    <property type="entry name" value="PsdUridine_synth_RsuA/RluB/E/F"/>
</dbReference>
<dbReference type="GO" id="GO:0000455">
    <property type="term" value="P:enzyme-directed rRNA pseudouridine synthesis"/>
    <property type="evidence" value="ECO:0007669"/>
    <property type="project" value="UniProtKB-ARBA"/>
</dbReference>
<dbReference type="PANTHER" id="PTHR47683:SF2">
    <property type="entry name" value="RNA-BINDING S4 DOMAIN-CONTAINING PROTEIN"/>
    <property type="match status" value="1"/>
</dbReference>
<dbReference type="Gene3D" id="3.10.290.10">
    <property type="entry name" value="RNA-binding S4 domain"/>
    <property type="match status" value="1"/>
</dbReference>
<feature type="domain" description="RNA-binding S4" evidence="5">
    <location>
        <begin position="11"/>
        <end position="79"/>
    </location>
</feature>
<dbReference type="Proteomes" id="UP000593915">
    <property type="component" value="Chromosome"/>
</dbReference>
<dbReference type="InterPro" id="IPR020103">
    <property type="entry name" value="PsdUridine_synth_cat_dom_sf"/>
</dbReference>
<dbReference type="InterPro" id="IPR020094">
    <property type="entry name" value="TruA/RsuA/RluB/E/F_N"/>
</dbReference>
<evidence type="ECO:0000256" key="3">
    <source>
        <dbReference type="PROSITE-ProRule" id="PRU00182"/>
    </source>
</evidence>
<dbReference type="InterPro" id="IPR006145">
    <property type="entry name" value="PsdUridine_synth_RsuA/RluA"/>
</dbReference>
<dbReference type="SMART" id="SM00363">
    <property type="entry name" value="S4"/>
    <property type="match status" value="1"/>
</dbReference>
<dbReference type="PANTHER" id="PTHR47683">
    <property type="entry name" value="PSEUDOURIDINE SYNTHASE FAMILY PROTEIN-RELATED"/>
    <property type="match status" value="1"/>
</dbReference>
<organism evidence="6 7">
    <name type="scientific">Treponema pedis</name>
    <dbReference type="NCBI Taxonomy" id="409322"/>
    <lineage>
        <taxon>Bacteria</taxon>
        <taxon>Pseudomonadati</taxon>
        <taxon>Spirochaetota</taxon>
        <taxon>Spirochaetia</taxon>
        <taxon>Spirochaetales</taxon>
        <taxon>Treponemataceae</taxon>
        <taxon>Treponema</taxon>
    </lineage>
</organism>
<evidence type="ECO:0000256" key="4">
    <source>
        <dbReference type="RuleBase" id="RU003887"/>
    </source>
</evidence>
<dbReference type="InterPro" id="IPR036986">
    <property type="entry name" value="S4_RNA-bd_sf"/>
</dbReference>
<dbReference type="SUPFAM" id="SSF55174">
    <property type="entry name" value="Alpha-L RNA-binding motif"/>
    <property type="match status" value="1"/>
</dbReference>
<proteinExistence type="inferred from homology"/>
<dbReference type="GO" id="GO:0003723">
    <property type="term" value="F:RNA binding"/>
    <property type="evidence" value="ECO:0007669"/>
    <property type="project" value="UniProtKB-KW"/>
</dbReference>
<dbReference type="EC" id="5.4.99.-" evidence="4"/>
<dbReference type="InterPro" id="IPR042092">
    <property type="entry name" value="PsdUridine_s_RsuA/RluB/E/F_cat"/>
</dbReference>
<evidence type="ECO:0000313" key="7">
    <source>
        <dbReference type="Proteomes" id="UP000593915"/>
    </source>
</evidence>
<dbReference type="InterPro" id="IPR018496">
    <property type="entry name" value="PsdUridine_synth_RsuA/RluB_CS"/>
</dbReference>
<dbReference type="FunFam" id="3.10.290.10:FF:000003">
    <property type="entry name" value="Pseudouridine synthase"/>
    <property type="match status" value="1"/>
</dbReference>
<evidence type="ECO:0000313" key="6">
    <source>
        <dbReference type="EMBL" id="QOW60545.1"/>
    </source>
</evidence>
<dbReference type="SUPFAM" id="SSF55120">
    <property type="entry name" value="Pseudouridine synthase"/>
    <property type="match status" value="1"/>
</dbReference>
<evidence type="ECO:0000259" key="5">
    <source>
        <dbReference type="SMART" id="SM00363"/>
    </source>
</evidence>
<dbReference type="CDD" id="cd02870">
    <property type="entry name" value="PseudoU_synth_RsuA_like"/>
    <property type="match status" value="1"/>
</dbReference>
<gene>
    <name evidence="6" type="ORF">IFE08_12180</name>
</gene>
<dbReference type="PROSITE" id="PS01149">
    <property type="entry name" value="PSI_RSU"/>
    <property type="match status" value="1"/>
</dbReference>
<evidence type="ECO:0000256" key="2">
    <source>
        <dbReference type="ARBA" id="ARBA00023235"/>
    </source>
</evidence>